<gene>
    <name evidence="1" type="ORF">CROQUDRAFT_660941</name>
</gene>
<evidence type="ECO:0000313" key="1">
    <source>
        <dbReference type="EMBL" id="KAG0143672.1"/>
    </source>
</evidence>
<dbReference type="Proteomes" id="UP000886653">
    <property type="component" value="Unassembled WGS sequence"/>
</dbReference>
<proteinExistence type="predicted"/>
<reference evidence="1" key="1">
    <citation type="submission" date="2013-11" db="EMBL/GenBank/DDBJ databases">
        <title>Genome sequence of the fusiform rust pathogen reveals effectors for host alternation and coevolution with pine.</title>
        <authorList>
            <consortium name="DOE Joint Genome Institute"/>
            <person name="Smith K."/>
            <person name="Pendleton A."/>
            <person name="Kubisiak T."/>
            <person name="Anderson C."/>
            <person name="Salamov A."/>
            <person name="Aerts A."/>
            <person name="Riley R."/>
            <person name="Clum A."/>
            <person name="Lindquist E."/>
            <person name="Ence D."/>
            <person name="Campbell M."/>
            <person name="Kronenberg Z."/>
            <person name="Feau N."/>
            <person name="Dhillon B."/>
            <person name="Hamelin R."/>
            <person name="Burleigh J."/>
            <person name="Smith J."/>
            <person name="Yandell M."/>
            <person name="Nelson C."/>
            <person name="Grigoriev I."/>
            <person name="Davis J."/>
        </authorList>
    </citation>
    <scope>NUCLEOTIDE SEQUENCE</scope>
    <source>
        <strain evidence="1">G11</strain>
    </source>
</reference>
<dbReference type="AlphaFoldDB" id="A0A9P6NGA9"/>
<accession>A0A9P6NGA9</accession>
<keyword evidence="2" id="KW-1185">Reference proteome</keyword>
<sequence>MANLARPPNSNDLHRMSQMDWAMDMEALHTYAKEAFEMKFDSLTLEEINHRLKDYLEMISRLQSLLNHLDSTKHIRLSPSWIQDYRKLSQYALRQYVSIIARLNSQKLLLQSTTKSNSITQNQVGTHHALDHEPWASSTHLDSSQFQLEEKKKDEPVIEELRLRRLARFGFLIPSLS</sequence>
<dbReference type="EMBL" id="MU167313">
    <property type="protein sequence ID" value="KAG0143672.1"/>
    <property type="molecule type" value="Genomic_DNA"/>
</dbReference>
<organism evidence="1 2">
    <name type="scientific">Cronartium quercuum f. sp. fusiforme G11</name>
    <dbReference type="NCBI Taxonomy" id="708437"/>
    <lineage>
        <taxon>Eukaryota</taxon>
        <taxon>Fungi</taxon>
        <taxon>Dikarya</taxon>
        <taxon>Basidiomycota</taxon>
        <taxon>Pucciniomycotina</taxon>
        <taxon>Pucciniomycetes</taxon>
        <taxon>Pucciniales</taxon>
        <taxon>Coleosporiaceae</taxon>
        <taxon>Cronartium</taxon>
    </lineage>
</organism>
<comment type="caution">
    <text evidence="1">The sequence shown here is derived from an EMBL/GenBank/DDBJ whole genome shotgun (WGS) entry which is preliminary data.</text>
</comment>
<protein>
    <submittedName>
        <fullName evidence="1">Uncharacterized protein</fullName>
    </submittedName>
</protein>
<name>A0A9P6NGA9_9BASI</name>
<evidence type="ECO:0000313" key="2">
    <source>
        <dbReference type="Proteomes" id="UP000886653"/>
    </source>
</evidence>